<dbReference type="FunFam" id="1.25.40.70:FF:000011">
    <property type="entry name" value="Phosphatidylinositol 4-kinase alpha"/>
    <property type="match status" value="1"/>
</dbReference>
<feature type="domain" description="PIK helical" evidence="7">
    <location>
        <begin position="964"/>
        <end position="1142"/>
    </location>
</feature>
<dbReference type="Pfam" id="PF00613">
    <property type="entry name" value="PI3Ka"/>
    <property type="match status" value="1"/>
</dbReference>
<evidence type="ECO:0000256" key="3">
    <source>
        <dbReference type="ARBA" id="ARBA00022679"/>
    </source>
</evidence>
<dbReference type="PANTHER" id="PTHR10048">
    <property type="entry name" value="PHOSPHATIDYLINOSITOL KINASE"/>
    <property type="match status" value="1"/>
</dbReference>
<evidence type="ECO:0000313" key="8">
    <source>
        <dbReference type="EMBL" id="ORX44035.1"/>
    </source>
</evidence>
<evidence type="ECO:0000256" key="1">
    <source>
        <dbReference type="ARBA" id="ARBA00006209"/>
    </source>
</evidence>
<keyword evidence="3" id="KW-0808">Transferase</keyword>
<dbReference type="InterPro" id="IPR036940">
    <property type="entry name" value="PI3/4_kinase_cat_sf"/>
</dbReference>
<proteinExistence type="inferred from homology"/>
<sequence length="1553" mass="176265">MTEIICQFLATPSQTFDFETVLEGSTVTVRQFAIVRLAQCVQTTPAEQLSQAAISILYALLNEITRFGEGSSKHLLSKKNQPPTNSTSYALPRKVADLSEAEKRQVCINVLSAIIGVAVHLKDEKIISQAFSMLMLQRKAYSIPTTASLITGLVDLALVSSPTIFDEVVTVLANYNREFLIVEDKQIWQAISETQLSLARRLGGRVGLYPLYLNNLLTLFLDNGSKIQRLEGHPALTHGIDIPLGRRLGCLLPVLQALLGHDDFNPQLGPPAEMIVSLFRDVWFLCVMFGFVSDAMWLREFQEALLVIAQKTPVLVIESATDYMDSDLEYNSVLRAGHTSSSVLHHLQHALTDIIPDHASDIKSLSYSQLVFLLTVYHVETRRSMMGNTCYMLRYFMGGNVVVGPVHACLEAILDLVVSDYIRISTVKAQHQALDNDIANQIRSLLPLCCHRLHSVHSLAQRITDRIVRAFPQVFSRKELVCMLLELAQLLWRSCAAEFRDQYNPVYHFTSARANVTLELSDNYDERQQLCGKFSDAANTWLLLAIDCCSLEVTCILQDYLGDTENSNMILETAHLGRSIALQIGKSGSGDPLSIKYCPHVPRIHIDSSSEFARGFTSKMFHIGGISAINMFSAADPSPGKHVHVHQISQCLQQAAAFIISEQEVSLDLIRNIVRIPVYAFTPESMRIGINVWNWIIVERTDQQESLMLEMLAAWTWAKTQRKGLFSPVMDIKDPFVDKMTYQPSDGETLRTRHRAASLLFTPHEIWIRFITSHFFAIRHKNKHLVNLAIFLLTRSFENAHLMSTHPLSRLPRFQLVYLGLVILKSVQLEAFAEHRLRTLVYDMAFSWFELPPCWQYGSWKSLALFELNTLIKVYHLVQQDVLDLSHLISSYILPNMSTNKTKDDIHRDHEKAKLLLLLLLENEIYRMNIWCTPLDEYGLEDERVLHSLATTSVEKSLATNDAWKDVIRYAWCRKEKMAIRLADRFQHPIVAQELNNLIANNSLDVLDVPEALVLLFGDGIQPTAKLDLKHLKYWAPVPAITAANYFLPAYGNHPLVLQYAMRSLEYYSVDIVFFYVPQIVQALRHDEFGYVERYIMKAGQVSSLFAHQIIWNMQANFYVDADKGCERPDPLKPTLDRIIHRLVDSFDGDDRQFYEREFKFFGEITAISGYLKEYIKYGQAEKKPMQKKRLDEELAKIKVDVGVYLPSNPDGYVIDISRTSGKPLQSHAKAPFMATFLIEKQKEPESTAMKLLQNTSSLSLPDDTLADSAGDQTVPTRTTSGDEDDQDTQAYRIWQGAIFKVGDDCRQDVLALQLIAVFKNIFASVGLDLYVYPYRVVATEPGRGVIDVIPQSISRDQLGREKVNNMYDYFVAKYGGPQSIHFQRARNNFVQSLAAYSVISYLLQIKDRHNGNIMLDDAGHIIHIDFGFIFDIAPGGITFESSPFKLTTEMVRIMGGDAQQQPFQQFSELVVKAYLASRPHAEKIMQLVTLMLESGLPCFKGDTIRRMRARFQAGKTERAAAQFMLQCIKDSYENQRTVMYDYFQKVTNGIPY</sequence>
<dbReference type="SMART" id="SM00146">
    <property type="entry name" value="PI3Kc"/>
    <property type="match status" value="1"/>
</dbReference>
<dbReference type="GO" id="GO:0005886">
    <property type="term" value="C:plasma membrane"/>
    <property type="evidence" value="ECO:0007669"/>
    <property type="project" value="TreeGrafter"/>
</dbReference>
<dbReference type="Pfam" id="PF19274">
    <property type="entry name" value="PI4K_N"/>
    <property type="match status" value="1"/>
</dbReference>
<dbReference type="PROSITE" id="PS00916">
    <property type="entry name" value="PI3_4_KINASE_2"/>
    <property type="match status" value="1"/>
</dbReference>
<dbReference type="InterPro" id="IPR018936">
    <property type="entry name" value="PI3/4_kinase_CS"/>
</dbReference>
<dbReference type="PROSITE" id="PS50290">
    <property type="entry name" value="PI3_4_KINASE_3"/>
    <property type="match status" value="1"/>
</dbReference>
<dbReference type="GO" id="GO:0048015">
    <property type="term" value="P:phosphatidylinositol-mediated signaling"/>
    <property type="evidence" value="ECO:0007669"/>
    <property type="project" value="TreeGrafter"/>
</dbReference>
<dbReference type="GO" id="GO:0046854">
    <property type="term" value="P:phosphatidylinositol phosphate biosynthetic process"/>
    <property type="evidence" value="ECO:0007669"/>
    <property type="project" value="InterPro"/>
</dbReference>
<keyword evidence="9" id="KW-1185">Reference proteome</keyword>
<dbReference type="EMBL" id="MCGT01000051">
    <property type="protein sequence ID" value="ORX44035.1"/>
    <property type="molecule type" value="Genomic_DNA"/>
</dbReference>
<dbReference type="SUPFAM" id="SSF56112">
    <property type="entry name" value="Protein kinase-like (PK-like)"/>
    <property type="match status" value="1"/>
</dbReference>
<feature type="region of interest" description="Disordered" evidence="5">
    <location>
        <begin position="1260"/>
        <end position="1287"/>
    </location>
</feature>
<organism evidence="8 9">
    <name type="scientific">Hesseltinella vesiculosa</name>
    <dbReference type="NCBI Taxonomy" id="101127"/>
    <lineage>
        <taxon>Eukaryota</taxon>
        <taxon>Fungi</taxon>
        <taxon>Fungi incertae sedis</taxon>
        <taxon>Mucoromycota</taxon>
        <taxon>Mucoromycotina</taxon>
        <taxon>Mucoromycetes</taxon>
        <taxon>Mucorales</taxon>
        <taxon>Cunninghamellaceae</taxon>
        <taxon>Hesseltinella</taxon>
    </lineage>
</organism>
<feature type="compositionally biased region" description="Polar residues" evidence="5">
    <location>
        <begin position="1271"/>
        <end position="1280"/>
    </location>
</feature>
<reference evidence="8 9" key="1">
    <citation type="submission" date="2016-07" db="EMBL/GenBank/DDBJ databases">
        <title>Pervasive Adenine N6-methylation of Active Genes in Fungi.</title>
        <authorList>
            <consortium name="DOE Joint Genome Institute"/>
            <person name="Mondo S.J."/>
            <person name="Dannebaum R.O."/>
            <person name="Kuo R.C."/>
            <person name="Labutti K."/>
            <person name="Haridas S."/>
            <person name="Kuo A."/>
            <person name="Salamov A."/>
            <person name="Ahrendt S.R."/>
            <person name="Lipzen A."/>
            <person name="Sullivan W."/>
            <person name="Andreopoulos W.B."/>
            <person name="Clum A."/>
            <person name="Lindquist E."/>
            <person name="Daum C."/>
            <person name="Ramamoorthy G.K."/>
            <person name="Gryganskyi A."/>
            <person name="Culley D."/>
            <person name="Magnuson J.K."/>
            <person name="James T.Y."/>
            <person name="O'Malley M.A."/>
            <person name="Stajich J.E."/>
            <person name="Spatafora J.W."/>
            <person name="Visel A."/>
            <person name="Grigoriev I.V."/>
        </authorList>
    </citation>
    <scope>NUCLEOTIDE SEQUENCE [LARGE SCALE GENOMIC DNA]</scope>
    <source>
        <strain evidence="8 9">NRRL 3301</strain>
    </source>
</reference>
<dbReference type="PROSITE" id="PS00915">
    <property type="entry name" value="PI3_4_KINASE_1"/>
    <property type="match status" value="1"/>
</dbReference>
<evidence type="ECO:0000259" key="7">
    <source>
        <dbReference type="PROSITE" id="PS51545"/>
    </source>
</evidence>
<name>A0A1X2G3S0_9FUNG</name>
<dbReference type="EC" id="2.7.1.67" evidence="2"/>
<evidence type="ECO:0000256" key="4">
    <source>
        <dbReference type="ARBA" id="ARBA00022777"/>
    </source>
</evidence>
<dbReference type="PANTHER" id="PTHR10048:SF15">
    <property type="entry name" value="PHOSPHATIDYLINOSITOL 4-KINASE ALPHA"/>
    <property type="match status" value="1"/>
</dbReference>
<protein>
    <recommendedName>
        <fullName evidence="2">1-phosphatidylinositol 4-kinase</fullName>
        <ecNumber evidence="2">2.7.1.67</ecNumber>
    </recommendedName>
</protein>
<dbReference type="Pfam" id="PF00454">
    <property type="entry name" value="PI3_PI4_kinase"/>
    <property type="match status" value="1"/>
</dbReference>
<dbReference type="OrthoDB" id="10264149at2759"/>
<dbReference type="InterPro" id="IPR042236">
    <property type="entry name" value="PI3K_accessory_sf"/>
</dbReference>
<dbReference type="Gene3D" id="3.30.1010.10">
    <property type="entry name" value="Phosphatidylinositol 3-kinase Catalytic Subunit, Chain A, domain 4"/>
    <property type="match status" value="1"/>
</dbReference>
<dbReference type="Proteomes" id="UP000242146">
    <property type="component" value="Unassembled WGS sequence"/>
</dbReference>
<dbReference type="SUPFAM" id="SSF48371">
    <property type="entry name" value="ARM repeat"/>
    <property type="match status" value="1"/>
</dbReference>
<evidence type="ECO:0000259" key="6">
    <source>
        <dbReference type="PROSITE" id="PS50290"/>
    </source>
</evidence>
<evidence type="ECO:0000256" key="5">
    <source>
        <dbReference type="SAM" id="MobiDB-lite"/>
    </source>
</evidence>
<evidence type="ECO:0000256" key="2">
    <source>
        <dbReference type="ARBA" id="ARBA00012169"/>
    </source>
</evidence>
<feature type="domain" description="PI3K/PI4K catalytic" evidence="6">
    <location>
        <begin position="1263"/>
        <end position="1537"/>
    </location>
</feature>
<dbReference type="Gene3D" id="1.25.40.70">
    <property type="entry name" value="Phosphatidylinositol 3-kinase, accessory domain (PIK)"/>
    <property type="match status" value="1"/>
</dbReference>
<gene>
    <name evidence="8" type="ORF">DM01DRAFT_1364825</name>
</gene>
<dbReference type="FunFam" id="1.10.1070.11:FF:000012">
    <property type="entry name" value="Phosphatidylinositol 4-kinase alpha 1"/>
    <property type="match status" value="1"/>
</dbReference>
<dbReference type="InterPro" id="IPR015433">
    <property type="entry name" value="PI3/4_kinase"/>
</dbReference>
<dbReference type="Gene3D" id="1.10.1070.11">
    <property type="entry name" value="Phosphatidylinositol 3-/4-kinase, catalytic domain"/>
    <property type="match status" value="1"/>
</dbReference>
<comment type="similarity">
    <text evidence="1">Belongs to the PI3/PI4-kinase family. Type III PI4K subfamily.</text>
</comment>
<comment type="caution">
    <text evidence="8">The sequence shown here is derived from an EMBL/GenBank/DDBJ whole genome shotgun (WGS) entry which is preliminary data.</text>
</comment>
<evidence type="ECO:0000313" key="9">
    <source>
        <dbReference type="Proteomes" id="UP000242146"/>
    </source>
</evidence>
<dbReference type="STRING" id="101127.A0A1X2G3S0"/>
<dbReference type="CDD" id="cd05167">
    <property type="entry name" value="PI4Kc_III_alpha"/>
    <property type="match status" value="1"/>
</dbReference>
<keyword evidence="4" id="KW-0418">Kinase</keyword>
<dbReference type="InterPro" id="IPR045495">
    <property type="entry name" value="PI4K_N"/>
</dbReference>
<dbReference type="SMART" id="SM00145">
    <property type="entry name" value="PI3Ka"/>
    <property type="match status" value="1"/>
</dbReference>
<dbReference type="InterPro" id="IPR000403">
    <property type="entry name" value="PI3/4_kinase_cat_dom"/>
</dbReference>
<dbReference type="GO" id="GO:0005737">
    <property type="term" value="C:cytoplasm"/>
    <property type="evidence" value="ECO:0007669"/>
    <property type="project" value="TreeGrafter"/>
</dbReference>
<accession>A0A1X2G3S0</accession>
<dbReference type="InterPro" id="IPR001263">
    <property type="entry name" value="PI3K_accessory_dom"/>
</dbReference>
<dbReference type="PROSITE" id="PS51545">
    <property type="entry name" value="PIK_HELICAL"/>
    <property type="match status" value="1"/>
</dbReference>
<dbReference type="InterPro" id="IPR016024">
    <property type="entry name" value="ARM-type_fold"/>
</dbReference>
<dbReference type="InterPro" id="IPR011009">
    <property type="entry name" value="Kinase-like_dom_sf"/>
</dbReference>
<dbReference type="GO" id="GO:0004430">
    <property type="term" value="F:1-phosphatidylinositol 4-kinase activity"/>
    <property type="evidence" value="ECO:0007669"/>
    <property type="project" value="UniProtKB-EC"/>
</dbReference>